<dbReference type="EMBL" id="JABBWD010000037">
    <property type="protein sequence ID" value="KAG1774931.1"/>
    <property type="molecule type" value="Genomic_DNA"/>
</dbReference>
<dbReference type="EMBL" id="JABBWD010000026">
    <property type="protein sequence ID" value="KAG1776434.1"/>
    <property type="molecule type" value="Genomic_DNA"/>
</dbReference>
<name>A0A9P6ZSC3_9AGAM</name>
<organism evidence="3 7">
    <name type="scientific">Suillus placidus</name>
    <dbReference type="NCBI Taxonomy" id="48579"/>
    <lineage>
        <taxon>Eukaryota</taxon>
        <taxon>Fungi</taxon>
        <taxon>Dikarya</taxon>
        <taxon>Basidiomycota</taxon>
        <taxon>Agaricomycotina</taxon>
        <taxon>Agaricomycetes</taxon>
        <taxon>Agaricomycetidae</taxon>
        <taxon>Boletales</taxon>
        <taxon>Suillineae</taxon>
        <taxon>Suillaceae</taxon>
        <taxon>Suillus</taxon>
    </lineage>
</organism>
<dbReference type="Proteomes" id="UP000714275">
    <property type="component" value="Unassembled WGS sequence"/>
</dbReference>
<evidence type="ECO:0000313" key="2">
    <source>
        <dbReference type="EMBL" id="KAG1773677.1"/>
    </source>
</evidence>
<reference evidence="3" key="1">
    <citation type="journal article" date="2020" name="New Phytol.">
        <title>Comparative genomics reveals dynamic genome evolution in host specialist ectomycorrhizal fungi.</title>
        <authorList>
            <person name="Lofgren L.A."/>
            <person name="Nguyen N.H."/>
            <person name="Vilgalys R."/>
            <person name="Ruytinx J."/>
            <person name="Liao H.L."/>
            <person name="Branco S."/>
            <person name="Kuo A."/>
            <person name="LaButti K."/>
            <person name="Lipzen A."/>
            <person name="Andreopoulos W."/>
            <person name="Pangilinan J."/>
            <person name="Riley R."/>
            <person name="Hundley H."/>
            <person name="Na H."/>
            <person name="Barry K."/>
            <person name="Grigoriev I.V."/>
            <person name="Stajich J.E."/>
            <person name="Kennedy P.G."/>
        </authorList>
    </citation>
    <scope>NUCLEOTIDE SEQUENCE</scope>
    <source>
        <strain evidence="3">DOB743</strain>
    </source>
</reference>
<evidence type="ECO:0000313" key="1">
    <source>
        <dbReference type="EMBL" id="KAG1773673.1"/>
    </source>
</evidence>
<dbReference type="EMBL" id="JABBWD010000026">
    <property type="protein sequence ID" value="KAG1776429.1"/>
    <property type="molecule type" value="Genomic_DNA"/>
</dbReference>
<dbReference type="AlphaFoldDB" id="A0A9P6ZSC3"/>
<evidence type="ECO:0000313" key="3">
    <source>
        <dbReference type="EMBL" id="KAG1774926.1"/>
    </source>
</evidence>
<accession>A0A9P6ZSC3</accession>
<dbReference type="EMBL" id="JABBWD010000037">
    <property type="protein sequence ID" value="KAG1774926.1"/>
    <property type="molecule type" value="Genomic_DNA"/>
</dbReference>
<gene>
    <name evidence="5" type="ORF">EV702DRAFT_1198114</name>
    <name evidence="6" type="ORF">EV702DRAFT_1198118</name>
    <name evidence="3" type="ORF">EV702DRAFT_1199766</name>
    <name evidence="4" type="ORF">EV702DRAFT_1199770</name>
    <name evidence="1" type="ORF">EV702DRAFT_1200995</name>
    <name evidence="2" type="ORF">EV702DRAFT_1200999</name>
</gene>
<comment type="caution">
    <text evidence="3">The sequence shown here is derived from an EMBL/GenBank/DDBJ whole genome shotgun (WGS) entry which is preliminary data.</text>
</comment>
<proteinExistence type="predicted"/>
<dbReference type="EMBL" id="JABBWD010000047">
    <property type="protein sequence ID" value="KAG1773677.1"/>
    <property type="molecule type" value="Genomic_DNA"/>
</dbReference>
<dbReference type="EMBL" id="JABBWD010000047">
    <property type="protein sequence ID" value="KAG1773673.1"/>
    <property type="molecule type" value="Genomic_DNA"/>
</dbReference>
<evidence type="ECO:0000313" key="4">
    <source>
        <dbReference type="EMBL" id="KAG1774931.1"/>
    </source>
</evidence>
<evidence type="ECO:0000313" key="5">
    <source>
        <dbReference type="EMBL" id="KAG1776429.1"/>
    </source>
</evidence>
<evidence type="ECO:0000313" key="7">
    <source>
        <dbReference type="Proteomes" id="UP000714275"/>
    </source>
</evidence>
<keyword evidence="7" id="KW-1185">Reference proteome</keyword>
<protein>
    <submittedName>
        <fullName evidence="3">Uncharacterized protein</fullName>
    </submittedName>
</protein>
<sequence>MDPTSCYCSSSFAADCDPLVHTVELIELIVFPSLETDDHAGPSTPVIPFTVCTVEG</sequence>
<evidence type="ECO:0000313" key="6">
    <source>
        <dbReference type="EMBL" id="KAG1776434.1"/>
    </source>
</evidence>